<keyword evidence="1" id="KW-0472">Membrane</keyword>
<evidence type="ECO:0000313" key="3">
    <source>
        <dbReference type="EMBL" id="OPJ62327.1"/>
    </source>
</evidence>
<dbReference type="EC" id="3.5.1.-" evidence="3"/>
<dbReference type="InterPro" id="IPR002509">
    <property type="entry name" value="NODB_dom"/>
</dbReference>
<evidence type="ECO:0000259" key="2">
    <source>
        <dbReference type="PROSITE" id="PS51677"/>
    </source>
</evidence>
<dbReference type="STRING" id="225345.CLCHR_20630"/>
<dbReference type="PANTHER" id="PTHR10587">
    <property type="entry name" value="GLYCOSYL TRANSFERASE-RELATED"/>
    <property type="match status" value="1"/>
</dbReference>
<dbReference type="OrthoDB" id="9806342at2"/>
<keyword evidence="1" id="KW-0812">Transmembrane</keyword>
<dbReference type="PANTHER" id="PTHR10587:SF128">
    <property type="entry name" value="POLYSACCHARIDE DEACETYLASE PDAB-RELATED"/>
    <property type="match status" value="1"/>
</dbReference>
<sequence length="254" mass="29285">MVWKKKRIGIDIILIIFLVFISIGINKDTHVMAKTQEESPIYCVDTDEKVVSLTFDINWVEKDNVNVILDILKKYNVKGTFFIMGGWVNTSEDNINKLKAIKEGGHEIGNHSYIHPSFIKIGVDRMKTEIDKTNDIIEKYTGERPKLFRFPSGDYNKDAFAKVRNLGYMAIQWNVDSVDWKELSAETEYNRVIKGVKPGSIVLFHNAKNTPENLDRIIKELKDKGYEFKSVGEMIYSDNYTVDNQGIQHKVKLD</sequence>
<dbReference type="Pfam" id="PF01522">
    <property type="entry name" value="Polysacc_deac_1"/>
    <property type="match status" value="1"/>
</dbReference>
<keyword evidence="1" id="KW-1133">Transmembrane helix</keyword>
<dbReference type="EMBL" id="MZGT01000024">
    <property type="protein sequence ID" value="OPJ62327.1"/>
    <property type="molecule type" value="Genomic_DNA"/>
</dbReference>
<evidence type="ECO:0000256" key="1">
    <source>
        <dbReference type="SAM" id="Phobius"/>
    </source>
</evidence>
<keyword evidence="5" id="KW-1185">Reference proteome</keyword>
<comment type="caution">
    <text evidence="3">The sequence shown here is derived from an EMBL/GenBank/DDBJ whole genome shotgun (WGS) entry which is preliminary data.</text>
</comment>
<dbReference type="SUPFAM" id="SSF88713">
    <property type="entry name" value="Glycoside hydrolase/deacetylase"/>
    <property type="match status" value="1"/>
</dbReference>
<reference evidence="3 5" key="1">
    <citation type="submission" date="2017-03" db="EMBL/GenBank/DDBJ databases">
        <title>Genome sequence of Clostridium chromiireducens DSM 23318.</title>
        <authorList>
            <person name="Poehlein A."/>
            <person name="Daniel R."/>
        </authorList>
    </citation>
    <scope>NUCLEOTIDE SEQUENCE [LARGE SCALE GENOMIC DNA]</scope>
    <source>
        <strain evidence="3 5">DSM 23318</strain>
    </source>
</reference>
<dbReference type="CDD" id="cd10917">
    <property type="entry name" value="CE4_NodB_like_6s_7s"/>
    <property type="match status" value="1"/>
</dbReference>
<dbReference type="PROSITE" id="PS51677">
    <property type="entry name" value="NODB"/>
    <property type="match status" value="1"/>
</dbReference>
<feature type="domain" description="NodB homology" evidence="2">
    <location>
        <begin position="49"/>
        <end position="229"/>
    </location>
</feature>
<dbReference type="Gene3D" id="3.20.20.370">
    <property type="entry name" value="Glycoside hydrolase/deacetylase"/>
    <property type="match status" value="1"/>
</dbReference>
<dbReference type="EMBL" id="QXDJ01000003">
    <property type="protein sequence ID" value="RII34570.1"/>
    <property type="molecule type" value="Genomic_DNA"/>
</dbReference>
<dbReference type="GO" id="GO:0016020">
    <property type="term" value="C:membrane"/>
    <property type="evidence" value="ECO:0007669"/>
    <property type="project" value="TreeGrafter"/>
</dbReference>
<dbReference type="RefSeq" id="WP_079439620.1">
    <property type="nucleotide sequence ID" value="NZ_JBLZIA010000004.1"/>
</dbReference>
<dbReference type="InterPro" id="IPR011330">
    <property type="entry name" value="Glyco_hydro/deAcase_b/a-brl"/>
</dbReference>
<reference evidence="4 6" key="2">
    <citation type="submission" date="2018-08" db="EMBL/GenBank/DDBJ databases">
        <title>Genome of Clostridium chromiireducens C1, DSM12136.</title>
        <authorList>
            <person name="Xing M."/>
            <person name="Wei Y."/>
            <person name="Ang E.L."/>
            <person name="Zhao H."/>
            <person name="Zhang Y."/>
        </authorList>
    </citation>
    <scope>NUCLEOTIDE SEQUENCE [LARGE SCALE GENOMIC DNA]</scope>
    <source>
        <strain evidence="4 6">C1</strain>
    </source>
</reference>
<dbReference type="Proteomes" id="UP000265930">
    <property type="component" value="Unassembled WGS sequence"/>
</dbReference>
<name>A0A1V4IS94_9CLOT</name>
<organism evidence="3 5">
    <name type="scientific">Clostridium chromiireducens</name>
    <dbReference type="NCBI Taxonomy" id="225345"/>
    <lineage>
        <taxon>Bacteria</taxon>
        <taxon>Bacillati</taxon>
        <taxon>Bacillota</taxon>
        <taxon>Clostridia</taxon>
        <taxon>Eubacteriales</taxon>
        <taxon>Clostridiaceae</taxon>
        <taxon>Clostridium</taxon>
    </lineage>
</organism>
<evidence type="ECO:0000313" key="6">
    <source>
        <dbReference type="Proteomes" id="UP000265930"/>
    </source>
</evidence>
<protein>
    <submittedName>
        <fullName evidence="3 4">Deacetylase</fullName>
        <ecNumber evidence="3">3.5.1.-</ecNumber>
    </submittedName>
</protein>
<proteinExistence type="predicted"/>
<evidence type="ECO:0000313" key="4">
    <source>
        <dbReference type="EMBL" id="RII34570.1"/>
    </source>
</evidence>
<dbReference type="AlphaFoldDB" id="A0A1V4IS94"/>
<evidence type="ECO:0000313" key="5">
    <source>
        <dbReference type="Proteomes" id="UP000191056"/>
    </source>
</evidence>
<dbReference type="GO" id="GO:0016810">
    <property type="term" value="F:hydrolase activity, acting on carbon-nitrogen (but not peptide) bonds"/>
    <property type="evidence" value="ECO:0007669"/>
    <property type="project" value="InterPro"/>
</dbReference>
<feature type="transmembrane region" description="Helical" evidence="1">
    <location>
        <begin position="7"/>
        <end position="25"/>
    </location>
</feature>
<dbReference type="Proteomes" id="UP000191056">
    <property type="component" value="Unassembled WGS sequence"/>
</dbReference>
<keyword evidence="3" id="KW-0378">Hydrolase</keyword>
<gene>
    <name evidence="3" type="primary">pdaA_2</name>
    <name evidence="3" type="ORF">CLCHR_20630</name>
    <name evidence="4" type="ORF">D2A34_15640</name>
</gene>
<dbReference type="InterPro" id="IPR050248">
    <property type="entry name" value="Polysacc_deacetylase_ArnD"/>
</dbReference>
<accession>A0A1V4IS94</accession>
<dbReference type="GO" id="GO:0005975">
    <property type="term" value="P:carbohydrate metabolic process"/>
    <property type="evidence" value="ECO:0007669"/>
    <property type="project" value="InterPro"/>
</dbReference>